<dbReference type="InterPro" id="IPR010930">
    <property type="entry name" value="Flg_bb/hook_C_dom"/>
</dbReference>
<dbReference type="Proteomes" id="UP000001661">
    <property type="component" value="Chromosome"/>
</dbReference>
<sequence>MGSTFSGIELGKRALQVQRKSLDVTGHNISNANTEGYSRQEAIHATNRPHTIQHGTGAGQVGTGVKIDEIKRVRDEFIDGQIREETSAQGKWEVKNDALEQIELIFNEPSDKSLRNSMDEFWNSLQELNNNPESEAVRATVRQRALSLTDTFNHLDDQLRDYRTSLNNQLKTKVNDINSYGQRIADLNAQISRIESMDQNPNDLRDKRDLLVEKLSKITSVQTNEMDNGAVTVNIEGQSLVWQDEVSKLKTVETASSDSKFDKTVEVRWDKTNEEVNFTNGEMQGLLEARDEEVPKYVEQLDNMAQELAATFNDQHHQGYGLSDTEMTELESNVQATPSDPLDGATGKFNVVVNGSVEDSVTVNSGDGLNTIANKIDGVAKVDSFTVDNNGDGAADTLKVHSSLSGTAIDLVNTSDTEAGAVNVVQKLGLKGTGAGRDFFTGKTSEVASGSTAGKADIVFVVDNTSSMDSIQEEVKDNLSNFIDTIKSKGVNDIQMGVIEYRDSNIIPKDFSGSNWTSDPDKVKATLANLDSSSGGSEEYAMQAVKDTINNYDFRSNEAGLQVKNAVLVTNEDADDEGQLSSTIDNANIEGLQVHGVYHEGTDIYGEDTSEFDNLTSSTGGESVDLSDSSWGSKLANVVGGAIGSAASSSEDNGEITAKNIDLAKAIKSEGGLAKIAAATKASDNADSNGVNDYAGDGGNALALSQVDNKKVFSSGTADFGDYYESNISKLGVDSQRAGRMVKNQEVLTKNLKQQRDSISGVSLDEEMSKMIKYQQSYTAAAKFTSTMDEILNTLVNGIKR</sequence>
<dbReference type="eggNOG" id="COG1256">
    <property type="taxonomic scope" value="Bacteria"/>
</dbReference>
<dbReference type="Pfam" id="PF00460">
    <property type="entry name" value="Flg_bb_rod"/>
    <property type="match status" value="1"/>
</dbReference>
<protein>
    <recommendedName>
        <fullName evidence="4">Flagellar hook-associated protein 1</fullName>
    </recommendedName>
</protein>
<dbReference type="InterPro" id="IPR001444">
    <property type="entry name" value="Flag_bb_rod_N"/>
</dbReference>
<evidence type="ECO:0000259" key="7">
    <source>
        <dbReference type="PROSITE" id="PS50234"/>
    </source>
</evidence>
<dbReference type="RefSeq" id="WP_013277243.1">
    <property type="nucleotide sequence ID" value="NC_014378.1"/>
</dbReference>
<feature type="domain" description="VWFA" evidence="7">
    <location>
        <begin position="457"/>
        <end position="643"/>
    </location>
</feature>
<dbReference type="Pfam" id="PF22638">
    <property type="entry name" value="FlgK_D1"/>
    <property type="match status" value="1"/>
</dbReference>
<dbReference type="PANTHER" id="PTHR30033:SF1">
    <property type="entry name" value="FLAGELLAR HOOK-ASSOCIATED PROTEIN 1"/>
    <property type="match status" value="1"/>
</dbReference>
<dbReference type="eggNOG" id="COG2304">
    <property type="taxonomic scope" value="Bacteria"/>
</dbReference>
<accession>D9QTN3</accession>
<dbReference type="HOGENOM" id="CLU_012762_1_1_9"/>
<proteinExistence type="inferred from homology"/>
<evidence type="ECO:0000256" key="5">
    <source>
        <dbReference type="ARBA" id="ARBA00022525"/>
    </source>
</evidence>
<evidence type="ECO:0000256" key="6">
    <source>
        <dbReference type="ARBA" id="ARBA00023143"/>
    </source>
</evidence>
<keyword evidence="5" id="KW-0964">Secreted</keyword>
<evidence type="ECO:0000256" key="2">
    <source>
        <dbReference type="ARBA" id="ARBA00004613"/>
    </source>
</evidence>
<keyword evidence="9" id="KW-1185">Reference proteome</keyword>
<dbReference type="NCBIfam" id="TIGR02492">
    <property type="entry name" value="flgK_ends"/>
    <property type="match status" value="1"/>
</dbReference>
<dbReference type="STRING" id="574087.Acear_0247"/>
<evidence type="ECO:0000256" key="1">
    <source>
        <dbReference type="ARBA" id="ARBA00004365"/>
    </source>
</evidence>
<dbReference type="PANTHER" id="PTHR30033">
    <property type="entry name" value="FLAGELLAR HOOK-ASSOCIATED PROTEIN 1"/>
    <property type="match status" value="1"/>
</dbReference>
<dbReference type="OrthoDB" id="9802553at2"/>
<dbReference type="GO" id="GO:0044780">
    <property type="term" value="P:bacterial-type flagellum assembly"/>
    <property type="evidence" value="ECO:0007669"/>
    <property type="project" value="InterPro"/>
</dbReference>
<dbReference type="PROSITE" id="PS50234">
    <property type="entry name" value="VWFA"/>
    <property type="match status" value="1"/>
</dbReference>
<dbReference type="InterPro" id="IPR053927">
    <property type="entry name" value="FlgK_helical"/>
</dbReference>
<keyword evidence="8" id="KW-0969">Cilium</keyword>
<evidence type="ECO:0000313" key="9">
    <source>
        <dbReference type="Proteomes" id="UP000001661"/>
    </source>
</evidence>
<evidence type="ECO:0000256" key="4">
    <source>
        <dbReference type="ARBA" id="ARBA00016244"/>
    </source>
</evidence>
<dbReference type="EMBL" id="CP002105">
    <property type="protein sequence ID" value="ADL11797.1"/>
    <property type="molecule type" value="Genomic_DNA"/>
</dbReference>
<keyword evidence="8" id="KW-0966">Cell projection</keyword>
<keyword evidence="8" id="KW-0282">Flagellum</keyword>
<dbReference type="GO" id="GO:0005198">
    <property type="term" value="F:structural molecule activity"/>
    <property type="evidence" value="ECO:0007669"/>
    <property type="project" value="InterPro"/>
</dbReference>
<dbReference type="KEGG" id="aar:Acear_0247"/>
<comment type="similarity">
    <text evidence="3">Belongs to the flagella basal body rod proteins family.</text>
</comment>
<organism evidence="8 9">
    <name type="scientific">Acetohalobium arabaticum (strain ATCC 49924 / DSM 5501 / Z-7288)</name>
    <dbReference type="NCBI Taxonomy" id="574087"/>
    <lineage>
        <taxon>Bacteria</taxon>
        <taxon>Bacillati</taxon>
        <taxon>Bacillota</taxon>
        <taxon>Clostridia</taxon>
        <taxon>Halanaerobiales</taxon>
        <taxon>Halobacteroidaceae</taxon>
        <taxon>Acetohalobium</taxon>
    </lineage>
</organism>
<dbReference type="SUPFAM" id="SSF64518">
    <property type="entry name" value="Phase 1 flagellin"/>
    <property type="match status" value="2"/>
</dbReference>
<evidence type="ECO:0000256" key="3">
    <source>
        <dbReference type="ARBA" id="ARBA00009677"/>
    </source>
</evidence>
<dbReference type="InterPro" id="IPR002035">
    <property type="entry name" value="VWF_A"/>
</dbReference>
<reference evidence="8 9" key="1">
    <citation type="journal article" date="2010" name="Stand. Genomic Sci.">
        <title>Complete genome sequence of Acetohalobium arabaticum type strain (Z-7288).</title>
        <authorList>
            <person name="Sikorski J."/>
            <person name="Lapidus A."/>
            <person name="Chertkov O."/>
            <person name="Lucas S."/>
            <person name="Copeland A."/>
            <person name="Glavina Del Rio T."/>
            <person name="Nolan M."/>
            <person name="Tice H."/>
            <person name="Cheng J.F."/>
            <person name="Han C."/>
            <person name="Brambilla E."/>
            <person name="Pitluck S."/>
            <person name="Liolios K."/>
            <person name="Ivanova N."/>
            <person name="Mavromatis K."/>
            <person name="Mikhailova N."/>
            <person name="Pati A."/>
            <person name="Bruce D."/>
            <person name="Detter C."/>
            <person name="Tapia R."/>
            <person name="Goodwin L."/>
            <person name="Chen A."/>
            <person name="Palaniappan K."/>
            <person name="Land M."/>
            <person name="Hauser L."/>
            <person name="Chang Y.J."/>
            <person name="Jeffries C.D."/>
            <person name="Rohde M."/>
            <person name="Goker M."/>
            <person name="Spring S."/>
            <person name="Woyke T."/>
            <person name="Bristow J."/>
            <person name="Eisen J.A."/>
            <person name="Markowitz V."/>
            <person name="Hugenholtz P."/>
            <person name="Kyrpides N.C."/>
            <person name="Klenk H.P."/>
        </authorList>
    </citation>
    <scope>NUCLEOTIDE SEQUENCE [LARGE SCALE GENOMIC DNA]</scope>
    <source>
        <strain evidence="9">ATCC 49924 / DSM 5501 / Z-7288</strain>
    </source>
</reference>
<comment type="subcellular location">
    <subcellularLocation>
        <location evidence="1">Bacterial flagellum</location>
    </subcellularLocation>
    <subcellularLocation>
        <location evidence="2">Secreted</location>
    </subcellularLocation>
</comment>
<name>D9QTN3_ACEAZ</name>
<keyword evidence="6" id="KW-0975">Bacterial flagellum</keyword>
<dbReference type="InterPro" id="IPR036465">
    <property type="entry name" value="vWFA_dom_sf"/>
</dbReference>
<evidence type="ECO:0000313" key="8">
    <source>
        <dbReference type="EMBL" id="ADL11797.1"/>
    </source>
</evidence>
<dbReference type="Pfam" id="PF06429">
    <property type="entry name" value="Flg_bbr_C"/>
    <property type="match status" value="1"/>
</dbReference>
<dbReference type="InterPro" id="IPR002371">
    <property type="entry name" value="FlgK"/>
</dbReference>
<dbReference type="GO" id="GO:0005576">
    <property type="term" value="C:extracellular region"/>
    <property type="evidence" value="ECO:0007669"/>
    <property type="project" value="UniProtKB-SubCell"/>
</dbReference>
<dbReference type="AlphaFoldDB" id="D9QTN3"/>
<gene>
    <name evidence="8" type="ordered locus">Acear_0247</name>
</gene>
<dbReference type="SMART" id="SM00327">
    <property type="entry name" value="VWA"/>
    <property type="match status" value="1"/>
</dbReference>
<dbReference type="GO" id="GO:0009424">
    <property type="term" value="C:bacterial-type flagellum hook"/>
    <property type="evidence" value="ECO:0007669"/>
    <property type="project" value="InterPro"/>
</dbReference>
<dbReference type="Gene3D" id="3.40.50.410">
    <property type="entry name" value="von Willebrand factor, type A domain"/>
    <property type="match status" value="1"/>
</dbReference>